<feature type="transmembrane region" description="Helical" evidence="1">
    <location>
        <begin position="257"/>
        <end position="279"/>
    </location>
</feature>
<name>A0A9D7XHV9_9BACT</name>
<keyword evidence="1" id="KW-0472">Membrane</keyword>
<protein>
    <submittedName>
        <fullName evidence="2">Uncharacterized protein</fullName>
    </submittedName>
</protein>
<proteinExistence type="predicted"/>
<organism evidence="2 3">
    <name type="scientific">Candidatus Geothrix skivensis</name>
    <dbReference type="NCBI Taxonomy" id="2954439"/>
    <lineage>
        <taxon>Bacteria</taxon>
        <taxon>Pseudomonadati</taxon>
        <taxon>Acidobacteriota</taxon>
        <taxon>Holophagae</taxon>
        <taxon>Holophagales</taxon>
        <taxon>Holophagaceae</taxon>
        <taxon>Geothrix</taxon>
    </lineage>
</organism>
<dbReference type="Proteomes" id="UP000886657">
    <property type="component" value="Unassembled WGS sequence"/>
</dbReference>
<feature type="transmembrane region" description="Helical" evidence="1">
    <location>
        <begin position="100"/>
        <end position="118"/>
    </location>
</feature>
<keyword evidence="1" id="KW-0812">Transmembrane</keyword>
<dbReference type="EMBL" id="JADKIO010000005">
    <property type="protein sequence ID" value="MBK9796083.1"/>
    <property type="molecule type" value="Genomic_DNA"/>
</dbReference>
<gene>
    <name evidence="2" type="ORF">IPP58_06225</name>
</gene>
<keyword evidence="1" id="KW-1133">Transmembrane helix</keyword>
<evidence type="ECO:0000313" key="2">
    <source>
        <dbReference type="EMBL" id="MBK9796083.1"/>
    </source>
</evidence>
<evidence type="ECO:0000256" key="1">
    <source>
        <dbReference type="SAM" id="Phobius"/>
    </source>
</evidence>
<dbReference type="AlphaFoldDB" id="A0A9D7XHV9"/>
<feature type="transmembrane region" description="Helical" evidence="1">
    <location>
        <begin position="222"/>
        <end position="245"/>
    </location>
</feature>
<feature type="transmembrane region" description="Helical" evidence="1">
    <location>
        <begin position="170"/>
        <end position="193"/>
    </location>
</feature>
<reference evidence="2" key="1">
    <citation type="submission" date="2020-10" db="EMBL/GenBank/DDBJ databases">
        <title>Connecting structure to function with the recovery of over 1000 high-quality activated sludge metagenome-assembled genomes encoding full-length rRNA genes using long-read sequencing.</title>
        <authorList>
            <person name="Singleton C.M."/>
            <person name="Petriglieri F."/>
            <person name="Kristensen J.M."/>
            <person name="Kirkegaard R.H."/>
            <person name="Michaelsen T.Y."/>
            <person name="Andersen M.H."/>
            <person name="Karst S.M."/>
            <person name="Dueholm M.S."/>
            <person name="Nielsen P.H."/>
            <person name="Albertsen M."/>
        </authorList>
    </citation>
    <scope>NUCLEOTIDE SEQUENCE</scope>
    <source>
        <strain evidence="2">Skiv_18-Q3-R9-52_MAXAC.067</strain>
    </source>
</reference>
<comment type="caution">
    <text evidence="2">The sequence shown here is derived from an EMBL/GenBank/DDBJ whole genome shotgun (WGS) entry which is preliminary data.</text>
</comment>
<sequence>MVPEESPTPIHQDEVLAPRAPWSFLSAALPGGFTRWGWGLMVGWMLVLLGPALGWAGHLRRAAGWSALPAHWGESLSARDAWELVVNGGLQHRLTNSPTVHLFGLGLVIVLWCGWRMQAERAGLEARLGSWLLGALDTVLIGFLPLGLVALLVDFLLVKAWGSGLDALGWVAFFGRPLVWMALVAALNLQWWICRLGRAAGPKRGYRRHLADSFLGLWNHPIQWGLLTVGGVALRALLPFLVLLLAWRLGGGTTFRVWLFVLLQLVVTAGNGWLMGWLLRATALFWRHADLVHTELIMLEESVRETV</sequence>
<accession>A0A9D7XHV9</accession>
<evidence type="ECO:0000313" key="3">
    <source>
        <dbReference type="Proteomes" id="UP000886657"/>
    </source>
</evidence>
<feature type="transmembrane region" description="Helical" evidence="1">
    <location>
        <begin position="138"/>
        <end position="158"/>
    </location>
</feature>
<feature type="transmembrane region" description="Helical" evidence="1">
    <location>
        <begin position="36"/>
        <end position="56"/>
    </location>
</feature>